<evidence type="ECO:0000313" key="3">
    <source>
        <dbReference type="EMBL" id="EAY00586.1"/>
    </source>
</evidence>
<gene>
    <name evidence="3" type="ORF">TVAG_357920</name>
</gene>
<dbReference type="RefSeq" id="XP_001313515.1">
    <property type="nucleotide sequence ID" value="XM_001313514.1"/>
</dbReference>
<dbReference type="InParanoid" id="A2F3D9"/>
<sequence length="336" mass="38492">MSSEKEKPFTKQLDLNSQTALINILINTVDENERLTLANQEYPSDSNQIQSIQTQIQLQKQKLESITKTNEDIMKEIENTKQIYQQKIQDAQQAYDLVYREKLKLQLEKNEKNLEYQNTVGALESEEKILDDEIQYLQKVIHEIKMKNSNSIASANWASSTNRVLEETKILLQTSEAQDAYYNTIIKYNTELFGRNPSKPSQQKQKDSPIQESPPEVPPQPSQPSRTTESILNPPVIPQQPIVTQHFTEPQQNSFVPAQPSPVKIVQTTNTHQTPTHQQIPVSQPKIQIQTQNVQQVSYQPVVNTQPVNSTPIMQQPIVKRPVVRKISVPKVRQPD</sequence>
<dbReference type="Proteomes" id="UP000001542">
    <property type="component" value="Unassembled WGS sequence"/>
</dbReference>
<keyword evidence="4" id="KW-1185">Reference proteome</keyword>
<dbReference type="AlphaFoldDB" id="A2F3D9"/>
<feature type="coiled-coil region" evidence="1">
    <location>
        <begin position="49"/>
        <end position="94"/>
    </location>
</feature>
<dbReference type="VEuPathDB" id="TrichDB:TVAG_357920"/>
<evidence type="ECO:0000256" key="2">
    <source>
        <dbReference type="SAM" id="MobiDB-lite"/>
    </source>
</evidence>
<name>A2F3D9_TRIV3</name>
<dbReference type="VEuPathDB" id="TrichDB:TVAGG3_0161070"/>
<protein>
    <submittedName>
        <fullName evidence="3">Uncharacterized protein</fullName>
    </submittedName>
</protein>
<evidence type="ECO:0000313" key="4">
    <source>
        <dbReference type="Proteomes" id="UP000001542"/>
    </source>
</evidence>
<dbReference type="SMR" id="A2F3D9"/>
<proteinExistence type="predicted"/>
<evidence type="ECO:0000256" key="1">
    <source>
        <dbReference type="SAM" id="Coils"/>
    </source>
</evidence>
<dbReference type="KEGG" id="tva:4758408"/>
<reference evidence="3" key="2">
    <citation type="journal article" date="2007" name="Science">
        <title>Draft genome sequence of the sexually transmitted pathogen Trichomonas vaginalis.</title>
        <authorList>
            <person name="Carlton J.M."/>
            <person name="Hirt R.P."/>
            <person name="Silva J.C."/>
            <person name="Delcher A.L."/>
            <person name="Schatz M."/>
            <person name="Zhao Q."/>
            <person name="Wortman J.R."/>
            <person name="Bidwell S.L."/>
            <person name="Alsmark U.C.M."/>
            <person name="Besteiro S."/>
            <person name="Sicheritz-Ponten T."/>
            <person name="Noel C.J."/>
            <person name="Dacks J.B."/>
            <person name="Foster P.G."/>
            <person name="Simillion C."/>
            <person name="Van de Peer Y."/>
            <person name="Miranda-Saavedra D."/>
            <person name="Barton G.J."/>
            <person name="Westrop G.D."/>
            <person name="Mueller S."/>
            <person name="Dessi D."/>
            <person name="Fiori P.L."/>
            <person name="Ren Q."/>
            <person name="Paulsen I."/>
            <person name="Zhang H."/>
            <person name="Bastida-Corcuera F.D."/>
            <person name="Simoes-Barbosa A."/>
            <person name="Brown M.T."/>
            <person name="Hayes R.D."/>
            <person name="Mukherjee M."/>
            <person name="Okumura C.Y."/>
            <person name="Schneider R."/>
            <person name="Smith A.J."/>
            <person name="Vanacova S."/>
            <person name="Villalvazo M."/>
            <person name="Haas B.J."/>
            <person name="Pertea M."/>
            <person name="Feldblyum T.V."/>
            <person name="Utterback T.R."/>
            <person name="Shu C.L."/>
            <person name="Osoegawa K."/>
            <person name="de Jong P.J."/>
            <person name="Hrdy I."/>
            <person name="Horvathova L."/>
            <person name="Zubacova Z."/>
            <person name="Dolezal P."/>
            <person name="Malik S.B."/>
            <person name="Logsdon J.M. Jr."/>
            <person name="Henze K."/>
            <person name="Gupta A."/>
            <person name="Wang C.C."/>
            <person name="Dunne R.L."/>
            <person name="Upcroft J.A."/>
            <person name="Upcroft P."/>
            <person name="White O."/>
            <person name="Salzberg S.L."/>
            <person name="Tang P."/>
            <person name="Chiu C.-H."/>
            <person name="Lee Y.-S."/>
            <person name="Embley T.M."/>
            <person name="Coombs G.H."/>
            <person name="Mottram J.C."/>
            <person name="Tachezy J."/>
            <person name="Fraser-Liggett C.M."/>
            <person name="Johnson P.J."/>
        </authorList>
    </citation>
    <scope>NUCLEOTIDE SEQUENCE [LARGE SCALE GENOMIC DNA]</scope>
    <source>
        <strain evidence="3">G3</strain>
    </source>
</reference>
<accession>A2F3D9</accession>
<reference evidence="3" key="1">
    <citation type="submission" date="2006-10" db="EMBL/GenBank/DDBJ databases">
        <authorList>
            <person name="Amadeo P."/>
            <person name="Zhao Q."/>
            <person name="Wortman J."/>
            <person name="Fraser-Liggett C."/>
            <person name="Carlton J."/>
        </authorList>
    </citation>
    <scope>NUCLEOTIDE SEQUENCE</scope>
    <source>
        <strain evidence="3">G3</strain>
    </source>
</reference>
<dbReference type="EMBL" id="DS113596">
    <property type="protein sequence ID" value="EAY00586.1"/>
    <property type="molecule type" value="Genomic_DNA"/>
</dbReference>
<keyword evidence="1" id="KW-0175">Coiled coil</keyword>
<feature type="region of interest" description="Disordered" evidence="2">
    <location>
        <begin position="193"/>
        <end position="234"/>
    </location>
</feature>
<organism evidence="3 4">
    <name type="scientific">Trichomonas vaginalis (strain ATCC PRA-98 / G3)</name>
    <dbReference type="NCBI Taxonomy" id="412133"/>
    <lineage>
        <taxon>Eukaryota</taxon>
        <taxon>Metamonada</taxon>
        <taxon>Parabasalia</taxon>
        <taxon>Trichomonadida</taxon>
        <taxon>Trichomonadidae</taxon>
        <taxon>Trichomonas</taxon>
    </lineage>
</organism>